<dbReference type="RefSeq" id="WP_101625514.1">
    <property type="nucleotide sequence ID" value="NZ_CP071591.1"/>
</dbReference>
<organism evidence="1 3">
    <name type="scientific">Bifidobacterium imperatoris</name>
    <dbReference type="NCBI Taxonomy" id="2020965"/>
    <lineage>
        <taxon>Bacteria</taxon>
        <taxon>Bacillati</taxon>
        <taxon>Actinomycetota</taxon>
        <taxon>Actinomycetes</taxon>
        <taxon>Bifidobacteriales</taxon>
        <taxon>Bifidobacteriaceae</taxon>
        <taxon>Bifidobacterium</taxon>
    </lineage>
</organism>
<dbReference type="EMBL" id="CP071591">
    <property type="protein sequence ID" value="QSY57720.1"/>
    <property type="molecule type" value="Genomic_DNA"/>
</dbReference>
<keyword evidence="4" id="KW-1185">Reference proteome</keyword>
<evidence type="ECO:0000313" key="3">
    <source>
        <dbReference type="Proteomes" id="UP000234855"/>
    </source>
</evidence>
<evidence type="ECO:0000313" key="4">
    <source>
        <dbReference type="Proteomes" id="UP000663067"/>
    </source>
</evidence>
<gene>
    <name evidence="2" type="ORF">BLI708_11100</name>
    <name evidence="1" type="ORF">Tam1G_0731</name>
</gene>
<evidence type="ECO:0000313" key="2">
    <source>
        <dbReference type="EMBL" id="QSY57720.1"/>
    </source>
</evidence>
<evidence type="ECO:0000313" key="1">
    <source>
        <dbReference type="EMBL" id="PLS25165.1"/>
    </source>
</evidence>
<dbReference type="Proteomes" id="UP000663067">
    <property type="component" value="Chromosome"/>
</dbReference>
<protein>
    <submittedName>
        <fullName evidence="1">Uncharacterized protein</fullName>
    </submittedName>
</protein>
<dbReference type="EMBL" id="NMWV01000010">
    <property type="protein sequence ID" value="PLS25165.1"/>
    <property type="molecule type" value="Genomic_DNA"/>
</dbReference>
<dbReference type="Proteomes" id="UP000234855">
    <property type="component" value="Unassembled WGS sequence"/>
</dbReference>
<accession>A0A2N5IT76</accession>
<sequence length="322" mass="35556">MNATPSFTEMLGMYSGLEDVTPRIISLSDDDLDSPKRINQQLAEGVQRGQLWLADYHDNSLYVLIAQVNDDPRMATVIPLSTDMRAETSDSLVISDTPLEKPMLAWPKLATVIPVRCLYKPLKEFSASVTRAIVDNNLRGAGSRSGIRRGTTHIIPDNVQWETREDALAVLVQWHADCFNLPKLHGDAQVEYGTDKNLAAYTQALQTELRLSPAQRIAISRGTLQLTEEQRQQMAAAGFPSQPQAQTVIGDDYLIMAEQPQWREAADALEQTHQGDPRVQLAHKAQFELAARVSGHGQQAIEGALQKAAEIALDEAADAHEK</sequence>
<dbReference type="AlphaFoldDB" id="A0A2N5IT76"/>
<reference evidence="2 4" key="2">
    <citation type="submission" date="2021-03" db="EMBL/GenBank/DDBJ databases">
        <title>Genome sequencing of Bifidobacterium imperatoris JCM 32708.</title>
        <authorList>
            <person name="Kim J."/>
        </authorList>
    </citation>
    <scope>NUCLEOTIDE SEQUENCE [LARGE SCALE GENOMIC DNA]</scope>
    <source>
        <strain evidence="2 4">JCM 32708</strain>
    </source>
</reference>
<reference evidence="1 3" key="1">
    <citation type="submission" date="2017-07" db="EMBL/GenBank/DDBJ databases">
        <title>Bifidobacterium novel species.</title>
        <authorList>
            <person name="Lugli G.A."/>
            <person name="Milani C."/>
            <person name="Duranti S."/>
            <person name="Mangifesta M."/>
        </authorList>
    </citation>
    <scope>NUCLEOTIDE SEQUENCE [LARGE SCALE GENOMIC DNA]</scope>
    <source>
        <strain evidence="1 3">45</strain>
    </source>
</reference>
<name>A0A2N5IT76_9BIFI</name>
<proteinExistence type="predicted"/>